<evidence type="ECO:0000313" key="1">
    <source>
        <dbReference type="EMBL" id="SQA94471.1"/>
    </source>
</evidence>
<protein>
    <recommendedName>
        <fullName evidence="3">Ig-like domain-containing protein</fullName>
    </recommendedName>
</protein>
<proteinExistence type="predicted"/>
<evidence type="ECO:0008006" key="3">
    <source>
        <dbReference type="Google" id="ProtNLM"/>
    </source>
</evidence>
<dbReference type="AlphaFoldDB" id="A0A2X2SXN7"/>
<dbReference type="EMBL" id="UARG01000040">
    <property type="protein sequence ID" value="SQA94471.1"/>
    <property type="molecule type" value="Genomic_DNA"/>
</dbReference>
<reference evidence="1 2" key="1">
    <citation type="submission" date="2018-06" db="EMBL/GenBank/DDBJ databases">
        <authorList>
            <consortium name="Pathogen Informatics"/>
            <person name="Doyle S."/>
        </authorList>
    </citation>
    <scope>NUCLEOTIDE SEQUENCE [LARGE SCALE GENOMIC DNA]</scope>
    <source>
        <strain evidence="1 2">NCTC11546</strain>
    </source>
</reference>
<sequence>MFFTEKMNNLIAKMAYRIIFVVAFLFAVNHLNAQSTPKVGITQLIGCGTGNNVNKAEVTVSVDESLSGYQYNFEGGWVNTNKAWLTAGNYTVQVKKGTEYYHTLPITVPTKATAPTYNSKIIYNCNGTGNVTLTNDQPTYQHSYTYKGVTKTDPHFSNLTTGVHSISVTYTVPPTTKAIIFYDDFGKKTGNVKSVKSPYVNQNIYFDPMNGADQVRPDGATRPKTVADSYYAIGNRTDMMAGTTPYSSSWVLPNDKDGDANGRFLWYNVDLFQTSPGETKTVYKRKVKVTPGLPVEFSAYVYNPINPSVSALAGYIPRLVLEVYRSEATFNAKTPAYKSNEYQALRTTNLNGWHQMSVTANLGASDTELIFVIRILGVGNDLCVDNILVTQTSKSCPFTQIVPITIEANPNPPTITTQPVASVVYCKNTTIANALNINATTTTGTLSYKWFENTTNSTTGGNQVATTQTYKPQTTVAGIKYYYAVVSNGCSVATSTVAKVEVLLPPEVTQITATPATFKQGKSASVVFTIKGTPNAQVTYNINGTGTQVVTLNSSGTYTLPSRTVNQTTILNVTKVKLGACEQNYTDKSGGILATTAKCTTKPAPQFATTPPNGQTAVMNGVTVTRTYSNPSKTATLVYGTIDNDGYCSGTPYHNYTIIHTKPNFSPKVIYTFSQPVTSAEVWLMVMGSPSTKNDKVKLSINNGTPTFTKVYD</sequence>
<name>A0A2X2SXN7_CAPOC</name>
<dbReference type="Proteomes" id="UP000249891">
    <property type="component" value="Unassembled WGS sequence"/>
</dbReference>
<organism evidence="1 2">
    <name type="scientific">Capnocytophaga ochracea</name>
    <dbReference type="NCBI Taxonomy" id="1018"/>
    <lineage>
        <taxon>Bacteria</taxon>
        <taxon>Pseudomonadati</taxon>
        <taxon>Bacteroidota</taxon>
        <taxon>Flavobacteriia</taxon>
        <taxon>Flavobacteriales</taxon>
        <taxon>Flavobacteriaceae</taxon>
        <taxon>Capnocytophaga</taxon>
    </lineage>
</organism>
<evidence type="ECO:0000313" key="2">
    <source>
        <dbReference type="Proteomes" id="UP000249891"/>
    </source>
</evidence>
<gene>
    <name evidence="1" type="ORF">NCTC11546_02645</name>
</gene>
<accession>A0A2X2SXN7</accession>